<accession>A0A967B8Y2</accession>
<dbReference type="Gene3D" id="3.40.50.720">
    <property type="entry name" value="NAD(P)-binding Rossmann-like Domain"/>
    <property type="match status" value="2"/>
</dbReference>
<dbReference type="SUPFAM" id="SSF51735">
    <property type="entry name" value="NAD(P)-binding Rossmann-fold domains"/>
    <property type="match status" value="1"/>
</dbReference>
<dbReference type="PANTHER" id="PTHR43333:SF1">
    <property type="entry name" value="D-ISOMER SPECIFIC 2-HYDROXYACID DEHYDROGENASE NAD-BINDING DOMAIN-CONTAINING PROTEIN"/>
    <property type="match status" value="1"/>
</dbReference>
<reference evidence="4" key="1">
    <citation type="submission" date="2019-11" db="EMBL/GenBank/DDBJ databases">
        <title>Description of new Acetobacter species.</title>
        <authorList>
            <person name="Cleenwerck I."/>
            <person name="Sombolestani A.S."/>
        </authorList>
    </citation>
    <scope>NUCLEOTIDE SEQUENCE</scope>
    <source>
        <strain evidence="4">LMG 1626</strain>
    </source>
</reference>
<dbReference type="GO" id="GO:0051287">
    <property type="term" value="F:NAD binding"/>
    <property type="evidence" value="ECO:0007669"/>
    <property type="project" value="InterPro"/>
</dbReference>
<dbReference type="PANTHER" id="PTHR43333">
    <property type="entry name" value="2-HACID_DH_C DOMAIN-CONTAINING PROTEIN"/>
    <property type="match status" value="1"/>
</dbReference>
<sequence>MPSSSAPPLLLDQIGAPIAAVLADYAQQVRVVAGDRDKAEPWRTEGADILFTGPSPSWANAPSFPPTSWQDGPRWVQVASAGIDSFPKWLTEGRIVTCGRGDAAIPIAEYVISALLQYERQIDALHPTTPQEWAEVTAPFRHKPITGTLHGRTLGLAGYGAIGRAIALRARAFGMRIRVLRRGSWAETEDGIEPVSSLSELFCQSDHLVLAMPLTNETRGIVNSDVLREAKPGLHLVNVARGALVDQDALLKALDAGRPAFATLDVTTPEPLPAGHPLYIHPRVRLTPHISWVGPDVRTNLARRIRTNLSRFLNNEPLLDTIDPTRGY</sequence>
<dbReference type="Pfam" id="PF02826">
    <property type="entry name" value="2-Hacid_dh_C"/>
    <property type="match status" value="1"/>
</dbReference>
<gene>
    <name evidence="4" type="ORF">GOB87_14185</name>
</gene>
<name>A0A967B8Y2_9PROT</name>
<organism evidence="4 5">
    <name type="scientific">Acetobacter estunensis</name>
    <dbReference type="NCBI Taxonomy" id="104097"/>
    <lineage>
        <taxon>Bacteria</taxon>
        <taxon>Pseudomonadati</taxon>
        <taxon>Pseudomonadota</taxon>
        <taxon>Alphaproteobacteria</taxon>
        <taxon>Acetobacterales</taxon>
        <taxon>Acetobacteraceae</taxon>
        <taxon>Acetobacter</taxon>
    </lineage>
</organism>
<evidence type="ECO:0000259" key="3">
    <source>
        <dbReference type="Pfam" id="PF02826"/>
    </source>
</evidence>
<dbReference type="InterPro" id="IPR006140">
    <property type="entry name" value="D-isomer_DH_NAD-bd"/>
</dbReference>
<dbReference type="InterPro" id="IPR036291">
    <property type="entry name" value="NAD(P)-bd_dom_sf"/>
</dbReference>
<dbReference type="AlphaFoldDB" id="A0A967B8Y2"/>
<proteinExistence type="predicted"/>
<feature type="domain" description="D-isomer specific 2-hydroxyacid dehydrogenase NAD-binding" evidence="3">
    <location>
        <begin position="114"/>
        <end position="291"/>
    </location>
</feature>
<keyword evidence="1" id="KW-0560">Oxidoreductase</keyword>
<dbReference type="Proteomes" id="UP000597459">
    <property type="component" value="Unassembled WGS sequence"/>
</dbReference>
<evidence type="ECO:0000313" key="4">
    <source>
        <dbReference type="EMBL" id="NHO55078.1"/>
    </source>
</evidence>
<dbReference type="GO" id="GO:0016491">
    <property type="term" value="F:oxidoreductase activity"/>
    <property type="evidence" value="ECO:0007669"/>
    <property type="project" value="UniProtKB-KW"/>
</dbReference>
<dbReference type="RefSeq" id="WP_166318244.1">
    <property type="nucleotide sequence ID" value="NZ_WOTH01000046.1"/>
</dbReference>
<evidence type="ECO:0000256" key="2">
    <source>
        <dbReference type="ARBA" id="ARBA00023027"/>
    </source>
</evidence>
<dbReference type="EMBL" id="WOTH01000046">
    <property type="protein sequence ID" value="NHO55078.1"/>
    <property type="molecule type" value="Genomic_DNA"/>
</dbReference>
<comment type="caution">
    <text evidence="4">The sequence shown here is derived from an EMBL/GenBank/DDBJ whole genome shotgun (WGS) entry which is preliminary data.</text>
</comment>
<protein>
    <submittedName>
        <fullName evidence="4">Glyoxylate reductase (NADP(+))</fullName>
    </submittedName>
</protein>
<evidence type="ECO:0000313" key="5">
    <source>
        <dbReference type="Proteomes" id="UP000597459"/>
    </source>
</evidence>
<keyword evidence="2" id="KW-0520">NAD</keyword>
<keyword evidence="5" id="KW-1185">Reference proteome</keyword>
<evidence type="ECO:0000256" key="1">
    <source>
        <dbReference type="ARBA" id="ARBA00023002"/>
    </source>
</evidence>